<evidence type="ECO:0000313" key="1">
    <source>
        <dbReference type="EMBL" id="KAG0429838.1"/>
    </source>
</evidence>
<evidence type="ECO:0000313" key="2">
    <source>
        <dbReference type="Proteomes" id="UP000805193"/>
    </source>
</evidence>
<organism evidence="1 2">
    <name type="scientific">Ixodes persulcatus</name>
    <name type="common">Taiga tick</name>
    <dbReference type="NCBI Taxonomy" id="34615"/>
    <lineage>
        <taxon>Eukaryota</taxon>
        <taxon>Metazoa</taxon>
        <taxon>Ecdysozoa</taxon>
        <taxon>Arthropoda</taxon>
        <taxon>Chelicerata</taxon>
        <taxon>Arachnida</taxon>
        <taxon>Acari</taxon>
        <taxon>Parasitiformes</taxon>
        <taxon>Ixodida</taxon>
        <taxon>Ixodoidea</taxon>
        <taxon>Ixodidae</taxon>
        <taxon>Ixodinae</taxon>
        <taxon>Ixodes</taxon>
    </lineage>
</organism>
<sequence length="212" mass="23415">MRATSQEGVDRLKRKRTTPRAGTTKIINEIGVLLATDPTDIGELEETFYILLLKEASLKELDKEIEPSVEYDALEEEISGAEGLLSFKDVLCFTKTWNAVNVDIAGYATVARTQGFGRPAGGVEFYVKRSDKRSVNALDLQLRPTADQRSNGEHCAASVYGVNVMTKYLAPNLSRTAVEQYIDEAMAGFCRYPPSHKEVVGKRRVVVVGVPK</sequence>
<keyword evidence="2" id="KW-1185">Reference proteome</keyword>
<protein>
    <submittedName>
        <fullName evidence="1">Uncharacterized protein</fullName>
    </submittedName>
</protein>
<reference evidence="1 2" key="1">
    <citation type="journal article" date="2020" name="Cell">
        <title>Large-Scale Comparative Analyses of Tick Genomes Elucidate Their Genetic Diversity and Vector Capacities.</title>
        <authorList>
            <consortium name="Tick Genome and Microbiome Consortium (TIGMIC)"/>
            <person name="Jia N."/>
            <person name="Wang J."/>
            <person name="Shi W."/>
            <person name="Du L."/>
            <person name="Sun Y."/>
            <person name="Zhan W."/>
            <person name="Jiang J.F."/>
            <person name="Wang Q."/>
            <person name="Zhang B."/>
            <person name="Ji P."/>
            <person name="Bell-Sakyi L."/>
            <person name="Cui X.M."/>
            <person name="Yuan T.T."/>
            <person name="Jiang B.G."/>
            <person name="Yang W.F."/>
            <person name="Lam T.T."/>
            <person name="Chang Q.C."/>
            <person name="Ding S.J."/>
            <person name="Wang X.J."/>
            <person name="Zhu J.G."/>
            <person name="Ruan X.D."/>
            <person name="Zhao L."/>
            <person name="Wei J.T."/>
            <person name="Ye R.Z."/>
            <person name="Que T.C."/>
            <person name="Du C.H."/>
            <person name="Zhou Y.H."/>
            <person name="Cheng J.X."/>
            <person name="Dai P.F."/>
            <person name="Guo W.B."/>
            <person name="Han X.H."/>
            <person name="Huang E.J."/>
            <person name="Li L.F."/>
            <person name="Wei W."/>
            <person name="Gao Y.C."/>
            <person name="Liu J.Z."/>
            <person name="Shao H.Z."/>
            <person name="Wang X."/>
            <person name="Wang C.C."/>
            <person name="Yang T.C."/>
            <person name="Huo Q.B."/>
            <person name="Li W."/>
            <person name="Chen H.Y."/>
            <person name="Chen S.E."/>
            <person name="Zhou L.G."/>
            <person name="Ni X.B."/>
            <person name="Tian J.H."/>
            <person name="Sheng Y."/>
            <person name="Liu T."/>
            <person name="Pan Y.S."/>
            <person name="Xia L.Y."/>
            <person name="Li J."/>
            <person name="Zhao F."/>
            <person name="Cao W.C."/>
        </authorList>
    </citation>
    <scope>NUCLEOTIDE SEQUENCE [LARGE SCALE GENOMIC DNA]</scope>
    <source>
        <strain evidence="1">Iper-2018</strain>
    </source>
</reference>
<accession>A0AC60Q9X4</accession>
<proteinExistence type="predicted"/>
<dbReference type="Proteomes" id="UP000805193">
    <property type="component" value="Unassembled WGS sequence"/>
</dbReference>
<dbReference type="EMBL" id="JABSTQ010009376">
    <property type="protein sequence ID" value="KAG0429838.1"/>
    <property type="molecule type" value="Genomic_DNA"/>
</dbReference>
<comment type="caution">
    <text evidence="1">The sequence shown here is derived from an EMBL/GenBank/DDBJ whole genome shotgun (WGS) entry which is preliminary data.</text>
</comment>
<gene>
    <name evidence="1" type="ORF">HPB47_023244</name>
</gene>
<name>A0AC60Q9X4_IXOPE</name>